<protein>
    <submittedName>
        <fullName evidence="1">Uncharacterized protein</fullName>
    </submittedName>
</protein>
<reference evidence="1 2" key="1">
    <citation type="submission" date="2022-05" db="EMBL/GenBank/DDBJ databases">
        <title>Chromosome-level reference genomes for two strains of Caenorhabditis briggsae: an improved platform for comparative genomics.</title>
        <authorList>
            <person name="Stevens L."/>
            <person name="Andersen E.C."/>
        </authorList>
    </citation>
    <scope>NUCLEOTIDE SEQUENCE [LARGE SCALE GENOMIC DNA]</scope>
    <source>
        <strain evidence="1">QX1410_ONT</strain>
        <tissue evidence="1">Whole-organism</tissue>
    </source>
</reference>
<dbReference type="Proteomes" id="UP000827892">
    <property type="component" value="Chromosome II"/>
</dbReference>
<name>A0AAE9DIE0_CAEBR</name>
<dbReference type="AlphaFoldDB" id="A0AAE9DIE0"/>
<accession>A0AAE9DIE0</accession>
<proteinExistence type="predicted"/>
<evidence type="ECO:0000313" key="1">
    <source>
        <dbReference type="EMBL" id="ULU04624.1"/>
    </source>
</evidence>
<sequence length="178" mass="20531">MTENILTEERYIRDITTFANSSRGDVWTLNKTPFGITAKQSAICRFDDHIINRQSQFQYNRKLVRLELWFMFYCRNGRPMRVREIAEILGTKPEENDAIVIELSTHPTLGIPYYKLYKNPEYSGDPMGGKVPDEENYVERWISAFGAEAGLVQNLQKMSTYSECNSSCNQSTTSTEDS</sequence>
<evidence type="ECO:0000313" key="2">
    <source>
        <dbReference type="Proteomes" id="UP000827892"/>
    </source>
</evidence>
<dbReference type="EMBL" id="CP090892">
    <property type="protein sequence ID" value="ULU04624.1"/>
    <property type="molecule type" value="Genomic_DNA"/>
</dbReference>
<organism evidence="1 2">
    <name type="scientific">Caenorhabditis briggsae</name>
    <dbReference type="NCBI Taxonomy" id="6238"/>
    <lineage>
        <taxon>Eukaryota</taxon>
        <taxon>Metazoa</taxon>
        <taxon>Ecdysozoa</taxon>
        <taxon>Nematoda</taxon>
        <taxon>Chromadorea</taxon>
        <taxon>Rhabditida</taxon>
        <taxon>Rhabditina</taxon>
        <taxon>Rhabditomorpha</taxon>
        <taxon>Rhabditoidea</taxon>
        <taxon>Rhabditidae</taxon>
        <taxon>Peloderinae</taxon>
        <taxon>Caenorhabditis</taxon>
    </lineage>
</organism>
<gene>
    <name evidence="1" type="ORF">L3Y34_017412</name>
</gene>